<keyword evidence="3" id="KW-1185">Reference proteome</keyword>
<evidence type="ECO:0000259" key="1">
    <source>
        <dbReference type="PROSITE" id="PS50011"/>
    </source>
</evidence>
<accession>A0A1Y2MFR3</accession>
<organism evidence="2 3">
    <name type="scientific">Epicoccum nigrum</name>
    <name type="common">Soil fungus</name>
    <name type="synonym">Epicoccum purpurascens</name>
    <dbReference type="NCBI Taxonomy" id="105696"/>
    <lineage>
        <taxon>Eukaryota</taxon>
        <taxon>Fungi</taxon>
        <taxon>Dikarya</taxon>
        <taxon>Ascomycota</taxon>
        <taxon>Pezizomycotina</taxon>
        <taxon>Dothideomycetes</taxon>
        <taxon>Pleosporomycetidae</taxon>
        <taxon>Pleosporales</taxon>
        <taxon>Pleosporineae</taxon>
        <taxon>Didymellaceae</taxon>
        <taxon>Epicoccum</taxon>
    </lineage>
</organism>
<dbReference type="AlphaFoldDB" id="A0A1Y2MFR3"/>
<dbReference type="PROSITE" id="PS50011">
    <property type="entry name" value="PROTEIN_KINASE_DOM"/>
    <property type="match status" value="1"/>
</dbReference>
<dbReference type="SUPFAM" id="SSF56112">
    <property type="entry name" value="Protein kinase-like (PK-like)"/>
    <property type="match status" value="1"/>
</dbReference>
<name>A0A1Y2MFR3_EPING</name>
<protein>
    <recommendedName>
        <fullName evidence="1">Protein kinase domain-containing protein</fullName>
    </recommendedName>
</protein>
<dbReference type="InParanoid" id="A0A1Y2MFR3"/>
<dbReference type="PANTHER" id="PTHR24359:SF1">
    <property type="entry name" value="INHIBITOR OF NUCLEAR FACTOR KAPPA-B KINASE EPSILON SUBUNIT HOMOLOG 1-RELATED"/>
    <property type="match status" value="1"/>
</dbReference>
<dbReference type="Pfam" id="PF00069">
    <property type="entry name" value="Pkinase"/>
    <property type="match status" value="1"/>
</dbReference>
<dbReference type="PANTHER" id="PTHR24359">
    <property type="entry name" value="SERINE/THREONINE-PROTEIN KINASE SBK1"/>
    <property type="match status" value="1"/>
</dbReference>
<sequence length="393" mass="44729">MSNVKMETAGFSESLRLSDRLRLHMKRSAFDKTPYEFLPQDTLDSIITEAIVRHAMAFTESTPEASALIAYILVEAKRVFATAVYIGLEPDTLYNTMVLFRNTKFSDNRLPLEVMRQEQLMKCFVSGRGHPLSELEARIQDDAKRIWTPLRVHDFSKKQFKFLAPVVRLGKRDHNFGNLILPFVRKHAAQNEGSFGMVSYYEIHSDHFEVPQEQKPTPSSIWAVKRFEIVQGSDHKEVTQRWASEINTLATVSTLNQNHIVRFIAAFSRGTLEEPEHYLVTELADGGNLRDLWRSMPNPPLQPLLMKTAVGNLRGLVEALSAIHRPISNEAQTYTNWRHGDLKPENILWFRDGGAFGTLKMCDFGEAKGHQAVTAMRNAQHNSSLRHSALRAT</sequence>
<proteinExistence type="predicted"/>
<dbReference type="CDD" id="cd00180">
    <property type="entry name" value="PKc"/>
    <property type="match status" value="1"/>
</dbReference>
<dbReference type="OMA" id="RWASEIN"/>
<dbReference type="Proteomes" id="UP000193240">
    <property type="component" value="Unassembled WGS sequence"/>
</dbReference>
<reference evidence="2 3" key="1">
    <citation type="journal article" date="2017" name="Genome Announc.">
        <title>Genome sequence of the saprophytic ascomycete Epicoccum nigrum ICMP 19927 strain isolated from New Zealand.</title>
        <authorList>
            <person name="Fokin M."/>
            <person name="Fleetwood D."/>
            <person name="Weir B.S."/>
            <person name="Villas-Boas S.G."/>
        </authorList>
    </citation>
    <scope>NUCLEOTIDE SEQUENCE [LARGE SCALE GENOMIC DNA]</scope>
    <source>
        <strain evidence="2 3">ICMP 19927</strain>
    </source>
</reference>
<dbReference type="EMBL" id="KZ107838">
    <property type="protein sequence ID" value="OSS54976.1"/>
    <property type="molecule type" value="Genomic_DNA"/>
</dbReference>
<dbReference type="InterPro" id="IPR000719">
    <property type="entry name" value="Prot_kinase_dom"/>
</dbReference>
<dbReference type="GO" id="GO:0005524">
    <property type="term" value="F:ATP binding"/>
    <property type="evidence" value="ECO:0007669"/>
    <property type="project" value="InterPro"/>
</dbReference>
<dbReference type="STRING" id="105696.A0A1Y2MFR3"/>
<evidence type="ECO:0000313" key="3">
    <source>
        <dbReference type="Proteomes" id="UP000193240"/>
    </source>
</evidence>
<dbReference type="Gene3D" id="1.10.510.10">
    <property type="entry name" value="Transferase(Phosphotransferase) domain 1"/>
    <property type="match status" value="1"/>
</dbReference>
<gene>
    <name evidence="2" type="ORF">B5807_00630</name>
</gene>
<dbReference type="GO" id="GO:0004674">
    <property type="term" value="F:protein serine/threonine kinase activity"/>
    <property type="evidence" value="ECO:0007669"/>
    <property type="project" value="TreeGrafter"/>
</dbReference>
<evidence type="ECO:0000313" key="2">
    <source>
        <dbReference type="EMBL" id="OSS54976.1"/>
    </source>
</evidence>
<feature type="domain" description="Protein kinase" evidence="1">
    <location>
        <begin position="184"/>
        <end position="393"/>
    </location>
</feature>
<dbReference type="InterPro" id="IPR011009">
    <property type="entry name" value="Kinase-like_dom_sf"/>
</dbReference>